<feature type="compositionally biased region" description="Polar residues" evidence="1">
    <location>
        <begin position="2661"/>
        <end position="2672"/>
    </location>
</feature>
<feature type="compositionally biased region" description="Polar residues" evidence="1">
    <location>
        <begin position="3283"/>
        <end position="3306"/>
    </location>
</feature>
<dbReference type="Proteomes" id="UP000663854">
    <property type="component" value="Unassembled WGS sequence"/>
</dbReference>
<accession>A0A815D1J5</accession>
<name>A0A815D1J5_9BILA</name>
<protein>
    <submittedName>
        <fullName evidence="3">Uncharacterized protein</fullName>
    </submittedName>
</protein>
<keyword evidence="4" id="KW-1185">Reference proteome</keyword>
<feature type="compositionally biased region" description="Polar residues" evidence="1">
    <location>
        <begin position="3404"/>
        <end position="3421"/>
    </location>
</feature>
<feature type="region of interest" description="Disordered" evidence="1">
    <location>
        <begin position="2659"/>
        <end position="2694"/>
    </location>
</feature>
<dbReference type="EMBL" id="CAJNOL010001116">
    <property type="protein sequence ID" value="CAF1291045.1"/>
    <property type="molecule type" value="Genomic_DNA"/>
</dbReference>
<feature type="compositionally biased region" description="Low complexity" evidence="1">
    <location>
        <begin position="3047"/>
        <end position="3059"/>
    </location>
</feature>
<feature type="region of interest" description="Disordered" evidence="1">
    <location>
        <begin position="2163"/>
        <end position="2184"/>
    </location>
</feature>
<feature type="compositionally biased region" description="Polar residues" evidence="1">
    <location>
        <begin position="3028"/>
        <end position="3041"/>
    </location>
</feature>
<feature type="compositionally biased region" description="Basic and acidic residues" evidence="1">
    <location>
        <begin position="2564"/>
        <end position="2581"/>
    </location>
</feature>
<feature type="compositionally biased region" description="Basic and acidic residues" evidence="1">
    <location>
        <begin position="2971"/>
        <end position="2988"/>
    </location>
</feature>
<feature type="region of interest" description="Disordered" evidence="1">
    <location>
        <begin position="2359"/>
        <end position="2389"/>
    </location>
</feature>
<feature type="compositionally biased region" description="Low complexity" evidence="1">
    <location>
        <begin position="2673"/>
        <end position="2685"/>
    </location>
</feature>
<feature type="region of interest" description="Disordered" evidence="1">
    <location>
        <begin position="2545"/>
        <end position="2581"/>
    </location>
</feature>
<gene>
    <name evidence="3" type="ORF">JXQ802_LOCUS28998</name>
    <name evidence="2" type="ORF">PYM288_LOCUS19324</name>
</gene>
<feature type="compositionally biased region" description="Polar residues" evidence="1">
    <location>
        <begin position="2545"/>
        <end position="2563"/>
    </location>
</feature>
<proteinExistence type="predicted"/>
<evidence type="ECO:0000256" key="1">
    <source>
        <dbReference type="SAM" id="MobiDB-lite"/>
    </source>
</evidence>
<comment type="caution">
    <text evidence="3">The sequence shown here is derived from an EMBL/GenBank/DDBJ whole genome shotgun (WGS) entry which is preliminary data.</text>
</comment>
<reference evidence="3" key="1">
    <citation type="submission" date="2021-02" db="EMBL/GenBank/DDBJ databases">
        <authorList>
            <person name="Nowell W R."/>
        </authorList>
    </citation>
    <scope>NUCLEOTIDE SEQUENCE</scope>
</reference>
<feature type="compositionally biased region" description="Polar residues" evidence="1">
    <location>
        <begin position="3060"/>
        <end position="3069"/>
    </location>
</feature>
<organism evidence="3 4">
    <name type="scientific">Rotaria sordida</name>
    <dbReference type="NCBI Taxonomy" id="392033"/>
    <lineage>
        <taxon>Eukaryota</taxon>
        <taxon>Metazoa</taxon>
        <taxon>Spiralia</taxon>
        <taxon>Gnathifera</taxon>
        <taxon>Rotifera</taxon>
        <taxon>Eurotatoria</taxon>
        <taxon>Bdelloidea</taxon>
        <taxon>Philodinida</taxon>
        <taxon>Philodinidae</taxon>
        <taxon>Rotaria</taxon>
    </lineage>
</organism>
<sequence length="3421" mass="398307">MPHLFINQQTKTNTNDGLSSVIDTYADAILRTFASLKPPSSITLITSRKHHHHHSHSILPTVINSSLDNQLILSETPSLSSSSASSSSSSINENQFTLKTHLPLVTTKNQSLKTFQRLISRLDKIYNNKKMSTKTLLPSSHINDRYFFPSYSHNTRKTRLSSKNKLDNTSPLLRKRYKFSSTNTNKNIYKFPTNQFEKRSYSIDSDRYYFPSKNSIKNSQQTLKYKPKTNNFEQYSVTYIDDTSTFISDTPYQFSTTTETKQYPSTTSTYLHSQDTSTYQHEKSQRTLDGFSDSSLHTSSISPDFRQTKRLDTVTSTNGSLSKIKRLRTEKIPNVHFEPSSTTVHSYLNEARDRLSVKRYDQSPESFEKSVDRLVSSVNKKYGQQQQQQQIISPSNLSTLNYISQYYIKDDQTLIDYPLDIEIDDEQKKFYYNLNTNRTHTQIMKNLNKSLINYDYQIDKNRLKYLQQNVRRCLRSYENQTLQHELNYNLLRCFSSSYLDDLKRENIRYIHTRNNLYSYTYEDIQDIYVPSILEAYKMKINIDREKSHRLPLSITTESLSPMSSSGFSPIMIGSFNDNLDTQSTGFETDRKSYTSISQPVTNIHPNRDLFYEIMQENFLGIDASIAGHVSKATQCKREKLSHQYYRKTRHTDSDIDIQTYSSIWSDDDDDNNNTNELDENYYHIEKTNQKQINSNQRKISRYLSTVNRSLLDHPSDLIADFYLSQLNRNMQDSVRHIELISYDKAHKQDFFNNYTKKLERSLSAEHLYQVRKEHIRYKQSFKTPTSFTTEDVTDIYKPFVLENYKRKIAIELERRRRIRQEQYHLNIVTSSIHNSEIDLSNNLIKYSHPPIINIHHQSQSHDFITTTPSNVVQTKEIIMGRARRTLIDDGSNEIIHHVGIISPPPIYSILIPSTSQINTTIYDQHEIPHITTVDPPDFIDQKQIYIRQEQDYSDKIIDTSRQVIISHSPYRPKTKIYTHLPHSKINQISQAKQIETESDTRKLSTITITPIITLNRYEVNQFNEFIQQTKNFQIPQDNYQHAMLLVPSEQPLSLAVQSNNEQITQYIEQEQKHEHSTLKILRNEHMTVIQEEIPIFENVQTISSNTFANDILSDIDVSLHICQRNKQPTILNTSEPFNERNDKILLNEETKDIDEQLPVYEKVTITNEISYANLFAQPLNVQVFDEFVPLASLLEESNTTTTIHKQHAKQIIDDWKTYEKVQENIRMSIIIDDKEWIDESIHTISNEFQSIIENAENKNSDNFEYEQIKINLPEQFLNKSIINNQISEKLLKNSFEQQIIDNDEQVISLLDDSYLIQQQANIFIDEQPYLENSIHIQNILILNYPNHNYKQTYKNIQQQEKKFLKKNQEQSLTISSDHIEKFSIDSQISSFIDMETFLNHFEECLDHEQHLPLIDQISLSYVTSKIERCEQKNHVLPIQWFKSIIQSQDEQLVEQWTVEKDIDTIQHESTLHRQPIELINNTEYMNFLTTNIFPMNKKFEDEEEEEEEENSSLRNIEENNYMTDILTYCSPTSDYETDSLDKDNDIVTSNINNVVIIPITSTTNILPTSSITNTTLSSSSPLTSYTAPTTVPVVYFLDALATEINQINNPTKNFLLTIGFGQNEMNKTMNETTENIISNINDQLQQATWINRPLESIEILPTIIHHEQETNISSIQEQIFFATENQIDKDETALLIYPYRLQYGYDLNENIQESLNSFLESSHIHLPIIDEIYTYQISFHNDFSLFHPPDRLPHMLSFVIQDDEIISPSEYEINQQELLSFGRIHNLSDDEKDVQITSFKYDQPTYIDHYHIQSLYPFPEPCYAEIIQPDFIIKNDNNEFLSEIRSRKYNKYENESKLNQYDQTDLMLQNAINNKIDHEYKKLNIPTSTKPVEEANASTPRGATIRLTVEYRIRPPAPTESGPIYEDVSMKKTVDVNMGTSGQYKQQATYNYGSEKDLTTKHSIIERTPVIMQAPLISTHINRKDDNILVPETIIEHISEDEKSITSEEAFFEEWSEEFRCRRTDEYDQNTQKLIRSIIDETSERIKSDVIKEEYKEKNVRIKRHKSYDIVKEVQRSVPSSTIIPIDQVQTNIFEEIHQPPPPPPPPSSSSFPSLPITMTIPSSSLSQDRQWTTEDTYTAEIAYNSKLAKDIESQTQKFDSSLSSKTYDRVRPGRYSPIPSTTQATISTIPSSHYERVSTIVTPTTLHYPEKRKQEHEDFISEEYHVEIDTPKIRHETSEDDLGDSYITTTQTSPIRRDSDWRNKLREIYAPTSDDDRYDQYKKYFDRNYIAQHASMTPSYTQQRFKEIEFQIPRRDRTYIDQRKFKSIPDKKKSYYSSIDENEQKKKRVYFVDSTTREKPISTSSIDEDDRRRQSPKYIPSSTIDEHRKQYEQITTKTDRPSFGRVDELKNTFESTRNGFIKDDNTTKYQYSITTNGLTEQRRKLFEEREQTNKERTRRPINEFDSNERRMSETHTVPSIITDRLSHIDSIESKSTSRIQPSEHLGKKEFDAITSKLESSIIKPIPQTTIDIQIKKKQAQSTIDSDTSRLLQTTTTPKSTKQIHVEDAGHESEDELSDAKQNYDLRRRTSKTRLRDYSQNTLQPIDNTNLTVQQTTTKFNERNMENILSHVPISKGKGILVELASDLSPISTKSIHDQNKSNITTDSGIYEQTTTTSQQLRTSSPSWRQNVSTSITDDATRTYENGVYIDSTTPSTISSYARRQTSDTDQTPIQNLDDSISRSTYKYSTEIPPSEPIHTHPQQRTVRRQLISSTSDDYENLSNYQSGIDKKGKVPIITQSRSRKPLVVDEIETIETETHVECQVQRTNEIKESIKTERISSPISSSKKIYSTYSSSDETTTTPTKRILVDERPQYYESTKTTDSSIHEAIPVRIEPTWFKPIEREQSQENIRHSSLTRTNNINTHTMEVTSLSPHNQIIFDKHSPNEIVAIVRVPELISDVKKKTTIRHGISEPELSEKIKQDEGRSRSHYQRAHATNYLPPSISQQYRQRQDRSRIGPTGTKRDYSSQISYPTRSSSYHLSLHDQNQQQQQQQQQQQRSYSPSSKLTYYPQTKYHSSSLDNLINSNLDFEIEIEKRPPQYPPQPTVISLDQDSRAIVTTSKDGRVSIQNVLARPGNMVTINSDFHSSDRSLNRSSGYFSSDEFRYQCPNTNYSSDEQSNSPNQTYSSYYHSKQPYYFDQVNEIVHNYSQPSNNFNETIDQIDALYNNLDIQTNDQIYKFSKPISTKNRRKELSKNSNEYSKRYTSTGFQHIPYEQQQQQQMTSNIDNNNNKQNWTSSSPTLTNLVMSTPIRPSKSLSSSGIMADYETSNSISPNSGYGSTQNMIVYQNRLNDQSQIVQRNRTSVKQVKQKNAAKKRHGLTQGHYSDEDDDNDSPLSDHSSLEQRTQPSSRLYNFNNYHQ</sequence>
<dbReference type="Proteomes" id="UP000663870">
    <property type="component" value="Unassembled WGS sequence"/>
</dbReference>
<feature type="region of interest" description="Disordered" evidence="1">
    <location>
        <begin position="3280"/>
        <end position="3306"/>
    </location>
</feature>
<evidence type="ECO:0000313" key="3">
    <source>
        <dbReference type="EMBL" id="CAF1291045.1"/>
    </source>
</evidence>
<dbReference type="EMBL" id="CAJNOH010000639">
    <property type="protein sequence ID" value="CAF1094098.1"/>
    <property type="molecule type" value="Genomic_DNA"/>
</dbReference>
<feature type="compositionally biased region" description="Basic residues" evidence="1">
    <location>
        <begin position="3369"/>
        <end position="3380"/>
    </location>
</feature>
<feature type="region of interest" description="Disordered" evidence="1">
    <location>
        <begin position="3361"/>
        <end position="3421"/>
    </location>
</feature>
<evidence type="ECO:0000313" key="2">
    <source>
        <dbReference type="EMBL" id="CAF1094098.1"/>
    </source>
</evidence>
<evidence type="ECO:0000313" key="4">
    <source>
        <dbReference type="Proteomes" id="UP000663870"/>
    </source>
</evidence>
<feature type="compositionally biased region" description="Basic and acidic residues" evidence="1">
    <location>
        <begin position="3011"/>
        <end position="3027"/>
    </location>
</feature>
<feature type="region of interest" description="Disordered" evidence="1">
    <location>
        <begin position="2970"/>
        <end position="3069"/>
    </location>
</feature>